<reference evidence="2 3" key="1">
    <citation type="submission" date="2018-07" db="EMBL/GenBank/DDBJ databases">
        <title>Genome sequence of Erythrobacter strain YH-07, an antagonistic bacterium isolated from Yellow Sea.</title>
        <authorList>
            <person name="Tang T."/>
            <person name="Liu Q."/>
            <person name="Sun X."/>
        </authorList>
    </citation>
    <scope>NUCLEOTIDE SEQUENCE [LARGE SCALE GENOMIC DNA]</scope>
    <source>
        <strain evidence="2 3">YH-07</strain>
        <plasmid evidence="2 3">unnamed</plasmid>
    </source>
</reference>
<keyword evidence="2" id="KW-0614">Plasmid</keyword>
<dbReference type="KEGG" id="err:DVR09_15220"/>
<gene>
    <name evidence="2" type="ORF">DVR09_15220</name>
</gene>
<accession>A0A345YJQ5</accession>
<dbReference type="AlphaFoldDB" id="A0A345YJQ5"/>
<evidence type="ECO:0000313" key="3">
    <source>
        <dbReference type="Proteomes" id="UP000254508"/>
    </source>
</evidence>
<organism evidence="2 3">
    <name type="scientific">Erythrobacter aureus</name>
    <dbReference type="NCBI Taxonomy" id="2182384"/>
    <lineage>
        <taxon>Bacteria</taxon>
        <taxon>Pseudomonadati</taxon>
        <taxon>Pseudomonadota</taxon>
        <taxon>Alphaproteobacteria</taxon>
        <taxon>Sphingomonadales</taxon>
        <taxon>Erythrobacteraceae</taxon>
        <taxon>Erythrobacter/Porphyrobacter group</taxon>
        <taxon>Erythrobacter</taxon>
    </lineage>
</organism>
<geneLocation type="plasmid" evidence="2 3">
    <name>unnamed</name>
</geneLocation>
<dbReference type="EMBL" id="CP031358">
    <property type="protein sequence ID" value="AXK44157.1"/>
    <property type="molecule type" value="Genomic_DNA"/>
</dbReference>
<keyword evidence="3" id="KW-1185">Reference proteome</keyword>
<dbReference type="Proteomes" id="UP000254508">
    <property type="component" value="Plasmid unnamed"/>
</dbReference>
<protein>
    <submittedName>
        <fullName evidence="2">Uncharacterized protein</fullName>
    </submittedName>
</protein>
<sequence>MSTARYSVIVTRDTTESITLEVDAIDEDEAEEKAIQLSHQGDHKWEQDCTPNASKEHYTNGAELVE</sequence>
<feature type="region of interest" description="Disordered" evidence="1">
    <location>
        <begin position="37"/>
        <end position="66"/>
    </location>
</feature>
<evidence type="ECO:0000313" key="2">
    <source>
        <dbReference type="EMBL" id="AXK44157.1"/>
    </source>
</evidence>
<proteinExistence type="predicted"/>
<evidence type="ECO:0000256" key="1">
    <source>
        <dbReference type="SAM" id="MobiDB-lite"/>
    </source>
</evidence>
<name>A0A345YJQ5_9SPHN</name>